<dbReference type="CDD" id="cd03141">
    <property type="entry name" value="GATase1_Hsp31_like"/>
    <property type="match status" value="1"/>
</dbReference>
<dbReference type="InterPro" id="IPR050325">
    <property type="entry name" value="Prot/Nucl_acid_deglycase"/>
</dbReference>
<reference evidence="5" key="1">
    <citation type="journal article" date="2012" name="Nature">
        <title>The oyster genome reveals stress adaptation and complexity of shell formation.</title>
        <authorList>
            <person name="Zhang G."/>
            <person name="Fang X."/>
            <person name="Guo X."/>
            <person name="Li L."/>
            <person name="Luo R."/>
            <person name="Xu F."/>
            <person name="Yang P."/>
            <person name="Zhang L."/>
            <person name="Wang X."/>
            <person name="Qi H."/>
            <person name="Xiong Z."/>
            <person name="Que H."/>
            <person name="Xie Y."/>
            <person name="Holland P.W."/>
            <person name="Paps J."/>
            <person name="Zhu Y."/>
            <person name="Wu F."/>
            <person name="Chen Y."/>
            <person name="Wang J."/>
            <person name="Peng C."/>
            <person name="Meng J."/>
            <person name="Yang L."/>
            <person name="Liu J."/>
            <person name="Wen B."/>
            <person name="Zhang N."/>
            <person name="Huang Z."/>
            <person name="Zhu Q."/>
            <person name="Feng Y."/>
            <person name="Mount A."/>
            <person name="Hedgecock D."/>
            <person name="Xu Z."/>
            <person name="Liu Y."/>
            <person name="Domazet-Loso T."/>
            <person name="Du Y."/>
            <person name="Sun X."/>
            <person name="Zhang S."/>
            <person name="Liu B."/>
            <person name="Cheng P."/>
            <person name="Jiang X."/>
            <person name="Li J."/>
            <person name="Fan D."/>
            <person name="Wang W."/>
            <person name="Fu W."/>
            <person name="Wang T."/>
            <person name="Wang B."/>
            <person name="Zhang J."/>
            <person name="Peng Z."/>
            <person name="Li Y."/>
            <person name="Li N."/>
            <person name="Wang J."/>
            <person name="Chen M."/>
            <person name="He Y."/>
            <person name="Tan F."/>
            <person name="Song X."/>
            <person name="Zheng Q."/>
            <person name="Huang R."/>
            <person name="Yang H."/>
            <person name="Du X."/>
            <person name="Chen L."/>
            <person name="Yang M."/>
            <person name="Gaffney P.M."/>
            <person name="Wang S."/>
            <person name="Luo L."/>
            <person name="She Z."/>
            <person name="Ming Y."/>
            <person name="Huang W."/>
            <person name="Zhang S."/>
            <person name="Huang B."/>
            <person name="Zhang Y."/>
            <person name="Qu T."/>
            <person name="Ni P."/>
            <person name="Miao G."/>
            <person name="Wang J."/>
            <person name="Wang Q."/>
            <person name="Steinberg C.E."/>
            <person name="Wang H."/>
            <person name="Li N."/>
            <person name="Qian L."/>
            <person name="Zhang G."/>
            <person name="Li Y."/>
            <person name="Yang H."/>
            <person name="Liu X."/>
            <person name="Wang J."/>
            <person name="Yin Y."/>
            <person name="Wang J."/>
        </authorList>
    </citation>
    <scope>NUCLEOTIDE SEQUENCE [LARGE SCALE GENOMIC DNA]</scope>
    <source>
        <strain evidence="5">05x7-T-G4-1.051#20</strain>
    </source>
</reference>
<evidence type="ECO:0000256" key="2">
    <source>
        <dbReference type="ARBA" id="ARBA00023239"/>
    </source>
</evidence>
<dbReference type="Gene3D" id="3.40.50.880">
    <property type="match status" value="2"/>
</dbReference>
<keyword evidence="2" id="KW-0456">Lyase</keyword>
<dbReference type="HOGENOM" id="CLU_740216_0_0_1"/>
<name>K1PH24_MAGGI</name>
<evidence type="ECO:0000313" key="5">
    <source>
        <dbReference type="EMBL" id="EKC23227.1"/>
    </source>
</evidence>
<comment type="similarity">
    <text evidence="3">Belongs to the peptidase C56 family. HSP31-like subfamily.</text>
</comment>
<gene>
    <name evidence="5" type="ORF">CGI_10020905</name>
</gene>
<feature type="domain" description="DJ-1/PfpI" evidence="4">
    <location>
        <begin position="30"/>
        <end position="142"/>
    </location>
</feature>
<evidence type="ECO:0000256" key="3">
    <source>
        <dbReference type="ARBA" id="ARBA00038493"/>
    </source>
</evidence>
<dbReference type="AlphaFoldDB" id="K1PH24"/>
<accession>K1PH24</accession>
<proteinExistence type="inferred from homology"/>
<dbReference type="SUPFAM" id="SSF52317">
    <property type="entry name" value="Class I glutamine amidotransferase-like"/>
    <property type="match status" value="2"/>
</dbReference>
<protein>
    <submittedName>
        <fullName evidence="5">Uncharacterized protein C11D3.13</fullName>
    </submittedName>
</protein>
<dbReference type="Pfam" id="PF01965">
    <property type="entry name" value="DJ-1_PfpI"/>
    <property type="match status" value="2"/>
</dbReference>
<keyword evidence="1" id="KW-0346">Stress response</keyword>
<dbReference type="GO" id="GO:0019243">
    <property type="term" value="P:methylglyoxal catabolic process to D-lactate via S-lactoyl-glutathione"/>
    <property type="evidence" value="ECO:0007669"/>
    <property type="project" value="TreeGrafter"/>
</dbReference>
<dbReference type="InterPro" id="IPR029062">
    <property type="entry name" value="Class_I_gatase-like"/>
</dbReference>
<sequence>MEALIKVLFIVTSHSEMGNTGVRTGWYLNEVAQPYEVFTKANFQIDFMSPKGGQTPMDPGSAVEGRDDPQCQKFISSGAINRLNTTMAPSQVNISDYQVIFYPGGHGPMFDLPNNDEIAALTKTAYESGAIVSAVCHGIAGFVPVRLSSGISIVKGQTLTSLTNSEEAAGNFFNLVPFLLETKLRSLGANFIAGPIFKPNVQDPGSAEAFKEDPVSQAFLKSGAEKLKTTMKPSDVDISKYKVIFYAGGHGPMFDLPKNEEIAKLCAKAYEGGAVVCAVCHGTVGLVPVKLSNGESIVKGQTITSFTNAEEEFVKLTEAMPFLLETKLKDLGGNFVGAENFQVNVQTSGRIVTGQNPPSAGPMAEKVVSLVKAA</sequence>
<dbReference type="GO" id="GO:0005737">
    <property type="term" value="C:cytoplasm"/>
    <property type="evidence" value="ECO:0007669"/>
    <property type="project" value="TreeGrafter"/>
</dbReference>
<dbReference type="PANTHER" id="PTHR48094:SF11">
    <property type="entry name" value="GLUTATHIONE-INDEPENDENT GLYOXALASE HSP31-RELATED"/>
    <property type="match status" value="1"/>
</dbReference>
<dbReference type="EMBL" id="JH818302">
    <property type="protein sequence ID" value="EKC23227.1"/>
    <property type="molecule type" value="Genomic_DNA"/>
</dbReference>
<dbReference type="InParanoid" id="K1PH24"/>
<dbReference type="PANTHER" id="PTHR48094">
    <property type="entry name" value="PROTEIN/NUCLEIC ACID DEGLYCASE DJ-1-RELATED"/>
    <property type="match status" value="1"/>
</dbReference>
<organism evidence="5">
    <name type="scientific">Magallana gigas</name>
    <name type="common">Pacific oyster</name>
    <name type="synonym">Crassostrea gigas</name>
    <dbReference type="NCBI Taxonomy" id="29159"/>
    <lineage>
        <taxon>Eukaryota</taxon>
        <taxon>Metazoa</taxon>
        <taxon>Spiralia</taxon>
        <taxon>Lophotrochozoa</taxon>
        <taxon>Mollusca</taxon>
        <taxon>Bivalvia</taxon>
        <taxon>Autobranchia</taxon>
        <taxon>Pteriomorphia</taxon>
        <taxon>Ostreida</taxon>
        <taxon>Ostreoidea</taxon>
        <taxon>Ostreidae</taxon>
        <taxon>Magallana</taxon>
    </lineage>
</organism>
<feature type="domain" description="DJ-1/PfpI" evidence="4">
    <location>
        <begin position="225"/>
        <end position="368"/>
    </location>
</feature>
<dbReference type="InterPro" id="IPR002818">
    <property type="entry name" value="DJ-1/PfpI"/>
</dbReference>
<dbReference type="GO" id="GO:0019172">
    <property type="term" value="F:glyoxalase III activity"/>
    <property type="evidence" value="ECO:0007669"/>
    <property type="project" value="TreeGrafter"/>
</dbReference>
<evidence type="ECO:0000256" key="1">
    <source>
        <dbReference type="ARBA" id="ARBA00023016"/>
    </source>
</evidence>
<evidence type="ECO:0000259" key="4">
    <source>
        <dbReference type="Pfam" id="PF01965"/>
    </source>
</evidence>